<keyword evidence="3" id="KW-1185">Reference proteome</keyword>
<gene>
    <name evidence="2" type="ORF">PJF56_16885</name>
</gene>
<evidence type="ECO:0000313" key="2">
    <source>
        <dbReference type="EMBL" id="MDJ1180538.1"/>
    </source>
</evidence>
<organism evidence="2 3">
    <name type="scientific">Roseofilum halophilum BLCC-M91</name>
    <dbReference type="NCBI Taxonomy" id="3022259"/>
    <lineage>
        <taxon>Bacteria</taxon>
        <taxon>Bacillati</taxon>
        <taxon>Cyanobacteriota</taxon>
        <taxon>Cyanophyceae</taxon>
        <taxon>Desertifilales</taxon>
        <taxon>Desertifilaceae</taxon>
        <taxon>Roseofilum</taxon>
        <taxon>Roseofilum halophilum</taxon>
    </lineage>
</organism>
<proteinExistence type="predicted"/>
<dbReference type="Proteomes" id="UP001231370">
    <property type="component" value="Unassembled WGS sequence"/>
</dbReference>
<reference evidence="2 3" key="1">
    <citation type="submission" date="2023-01" db="EMBL/GenBank/DDBJ databases">
        <title>Novel diversity within Roseofilum (Cyanobacteria; Desertifilaceae) from marine benthic mats with descriptions of four novel species.</title>
        <authorList>
            <person name="Wang Y."/>
            <person name="Berthold D.E."/>
            <person name="Hu J."/>
            <person name="Lefler F.W."/>
            <person name="Laughinghouse H.D. IV."/>
        </authorList>
    </citation>
    <scope>NUCLEOTIDE SEQUENCE [LARGE SCALE GENOMIC DNA]</scope>
    <source>
        <strain evidence="2 3">BLCC-M91</strain>
    </source>
</reference>
<comment type="caution">
    <text evidence="2">The sequence shown here is derived from an EMBL/GenBank/DDBJ whole genome shotgun (WGS) entry which is preliminary data.</text>
</comment>
<protein>
    <recommendedName>
        <fullName evidence="1">vWA-MoxR associated protein N-terminal HTH domain-containing protein</fullName>
    </recommendedName>
</protein>
<evidence type="ECO:0000313" key="3">
    <source>
        <dbReference type="Proteomes" id="UP001231370"/>
    </source>
</evidence>
<dbReference type="RefSeq" id="WP_283763839.1">
    <property type="nucleotide sequence ID" value="NZ_JAQPOK010000127.1"/>
</dbReference>
<sequence>MEWDAVVKSIDELLFSETGKHLDDLQLAIIKGVLNGKKYADIAEQYGCTTGHVKDEGYELWSVLSQLLGENLNKGNFCATVERLGLANYQSPIIGNHVRFNNINLCTNPNTSEPEDREPTPVNGGKVEEDKIQDTLQHQVKLNIVPQLVKLGLTAKQIAEVLELPLSEVQVKIK</sequence>
<name>A0ABT7BMX8_9CYAN</name>
<accession>A0ABT7BMX8</accession>
<dbReference type="Pfam" id="PF26355">
    <property type="entry name" value="HTH_VMAP-M9"/>
    <property type="match status" value="1"/>
</dbReference>
<dbReference type="EMBL" id="JAQPOK010000127">
    <property type="protein sequence ID" value="MDJ1180538.1"/>
    <property type="molecule type" value="Genomic_DNA"/>
</dbReference>
<dbReference type="InterPro" id="IPR058651">
    <property type="entry name" value="HTH_VMAP-M9"/>
</dbReference>
<feature type="domain" description="vWA-MoxR associated protein N-terminal HTH" evidence="1">
    <location>
        <begin position="1"/>
        <end position="84"/>
    </location>
</feature>
<evidence type="ECO:0000259" key="1">
    <source>
        <dbReference type="Pfam" id="PF26355"/>
    </source>
</evidence>